<feature type="region of interest" description="Disordered" evidence="1">
    <location>
        <begin position="94"/>
        <end position="115"/>
    </location>
</feature>
<feature type="region of interest" description="Disordered" evidence="1">
    <location>
        <begin position="43"/>
        <end position="70"/>
    </location>
</feature>
<reference evidence="2 3" key="1">
    <citation type="submission" date="2024-02" db="EMBL/GenBank/DDBJ databases">
        <title>A draft genome for the cacao thread blight pathogen Marasmius crinis-equi.</title>
        <authorList>
            <person name="Cohen S.P."/>
            <person name="Baruah I.K."/>
            <person name="Amoako-Attah I."/>
            <person name="Bukari Y."/>
            <person name="Meinhardt L.W."/>
            <person name="Bailey B.A."/>
        </authorList>
    </citation>
    <scope>NUCLEOTIDE SEQUENCE [LARGE SCALE GENOMIC DNA]</scope>
    <source>
        <strain evidence="2 3">GH-76</strain>
    </source>
</reference>
<protein>
    <submittedName>
        <fullName evidence="2">Uncharacterized protein</fullName>
    </submittedName>
</protein>
<keyword evidence="3" id="KW-1185">Reference proteome</keyword>
<feature type="region of interest" description="Disordered" evidence="1">
    <location>
        <begin position="168"/>
        <end position="189"/>
    </location>
</feature>
<name>A0ABR3FFH0_9AGAR</name>
<proteinExistence type="predicted"/>
<feature type="region of interest" description="Disordered" evidence="1">
    <location>
        <begin position="265"/>
        <end position="312"/>
    </location>
</feature>
<evidence type="ECO:0000313" key="2">
    <source>
        <dbReference type="EMBL" id="KAL0574048.1"/>
    </source>
</evidence>
<dbReference type="Proteomes" id="UP001465976">
    <property type="component" value="Unassembled WGS sequence"/>
</dbReference>
<comment type="caution">
    <text evidence="2">The sequence shown here is derived from an EMBL/GenBank/DDBJ whole genome shotgun (WGS) entry which is preliminary data.</text>
</comment>
<evidence type="ECO:0000256" key="1">
    <source>
        <dbReference type="SAM" id="MobiDB-lite"/>
    </source>
</evidence>
<feature type="compositionally biased region" description="Acidic residues" evidence="1">
    <location>
        <begin position="171"/>
        <end position="181"/>
    </location>
</feature>
<feature type="compositionally biased region" description="Polar residues" evidence="1">
    <location>
        <begin position="94"/>
        <end position="104"/>
    </location>
</feature>
<gene>
    <name evidence="2" type="ORF">V5O48_007912</name>
</gene>
<organism evidence="2 3">
    <name type="scientific">Marasmius crinis-equi</name>
    <dbReference type="NCBI Taxonomy" id="585013"/>
    <lineage>
        <taxon>Eukaryota</taxon>
        <taxon>Fungi</taxon>
        <taxon>Dikarya</taxon>
        <taxon>Basidiomycota</taxon>
        <taxon>Agaricomycotina</taxon>
        <taxon>Agaricomycetes</taxon>
        <taxon>Agaricomycetidae</taxon>
        <taxon>Agaricales</taxon>
        <taxon>Marasmiineae</taxon>
        <taxon>Marasmiaceae</taxon>
        <taxon>Marasmius</taxon>
    </lineage>
</organism>
<dbReference type="EMBL" id="JBAHYK010000436">
    <property type="protein sequence ID" value="KAL0574048.1"/>
    <property type="molecule type" value="Genomic_DNA"/>
</dbReference>
<sequence>MKTRFSFSGNVFDYEDPWKAVGLVLGVHKTPETPPRTRDFTAMLAQIPSPNPDSSSPAHENEHQPDSLFSWYSDLEDQMVNDPDDQEVREWMAQTASGSGSHSPEMQLDDHRQQFSGSPTSLFSYFSTMNEDVIKIHEEAAVDARIHSTTEPHPHPECDMPEESTTVHLVDEEEGEEEEQQELSALGSQHPSWVSEEPLLCSTGPQDGSTEDVTRDQVDNYRAAHDSIWETSSAEDSRLTTSLPAHVYPQKQPSPAVFFRSARTPHARRFGPSKKPTFRNTFDDDDEAPSNPFTARPSHRTPSRCPSNKISSTCGRRTIESVSTFLQSTRNSRFQIPSSPAVFPQVPSLDNRQYSQIQNNQNVGIPATIQQIERYPETSPATLHHDQLSSPFQHASSPLRAKVQHASNTLLIQIQNPTPPFGQQHTSTALGFSGSRNRTGTIDAEEMLRTDPDNHQGAQQQPEVAMIEDIACWSGPRLFYDDDIESD</sequence>
<accession>A0ABR3FFH0</accession>
<evidence type="ECO:0000313" key="3">
    <source>
        <dbReference type="Proteomes" id="UP001465976"/>
    </source>
</evidence>